<dbReference type="GO" id="GO:0016853">
    <property type="term" value="F:isomerase activity"/>
    <property type="evidence" value="ECO:0007669"/>
    <property type="project" value="UniProtKB-KW"/>
</dbReference>
<comment type="caution">
    <text evidence="4">The sequence shown here is derived from an EMBL/GenBank/DDBJ whole genome shotgun (WGS) entry which is preliminary data.</text>
</comment>
<protein>
    <submittedName>
        <fullName evidence="4">Ribosomal large subunit pseudouridine synthase D (23S rRNA pseudouridine(1911/1915/1917) synthase) (rRNA pseudouridylate synthase D) (rRNA-uridine isomerase D)</fullName>
    </submittedName>
</protein>
<evidence type="ECO:0000313" key="5">
    <source>
        <dbReference type="Proteomes" id="UP001642464"/>
    </source>
</evidence>
<dbReference type="PANTHER" id="PTHR21600">
    <property type="entry name" value="MITOCHONDRIAL RNA PSEUDOURIDINE SYNTHASE"/>
    <property type="match status" value="1"/>
</dbReference>
<dbReference type="Gene3D" id="3.30.2350.10">
    <property type="entry name" value="Pseudouridine synthase"/>
    <property type="match status" value="1"/>
</dbReference>
<keyword evidence="5" id="KW-1185">Reference proteome</keyword>
<comment type="similarity">
    <text evidence="1">Belongs to the pseudouridine synthase RluA family.</text>
</comment>
<dbReference type="InterPro" id="IPR020103">
    <property type="entry name" value="PsdUridine_synth_cat_dom_sf"/>
</dbReference>
<evidence type="ECO:0000259" key="3">
    <source>
        <dbReference type="Pfam" id="PF00849"/>
    </source>
</evidence>
<organism evidence="4 5">
    <name type="scientific">Durusdinium trenchii</name>
    <dbReference type="NCBI Taxonomy" id="1381693"/>
    <lineage>
        <taxon>Eukaryota</taxon>
        <taxon>Sar</taxon>
        <taxon>Alveolata</taxon>
        <taxon>Dinophyceae</taxon>
        <taxon>Suessiales</taxon>
        <taxon>Symbiodiniaceae</taxon>
        <taxon>Durusdinium</taxon>
    </lineage>
</organism>
<feature type="region of interest" description="Disordered" evidence="2">
    <location>
        <begin position="467"/>
        <end position="496"/>
    </location>
</feature>
<keyword evidence="4" id="KW-0413">Isomerase</keyword>
<dbReference type="SUPFAM" id="SSF55120">
    <property type="entry name" value="Pseudouridine synthase"/>
    <property type="match status" value="1"/>
</dbReference>
<dbReference type="CDD" id="cd02869">
    <property type="entry name" value="PseudoU_synth_RluA_like"/>
    <property type="match status" value="1"/>
</dbReference>
<name>A0ABP0RK51_9DINO</name>
<dbReference type="Proteomes" id="UP001642464">
    <property type="component" value="Unassembled WGS sequence"/>
</dbReference>
<dbReference type="EMBL" id="CAXAMM010041474">
    <property type="protein sequence ID" value="CAK9099577.1"/>
    <property type="molecule type" value="Genomic_DNA"/>
</dbReference>
<dbReference type="InterPro" id="IPR006145">
    <property type="entry name" value="PsdUridine_synth_RsuA/RluA"/>
</dbReference>
<sequence length="496" mass="58036">MGNESPNEAECFSDNERAEYINKRVHRSLHRLVQDLNLSDDELQRLGREHFRDQFNYLQQFSPHELERLEEFRSERYRRRGGECGLDHRDYQEAADEHILEEEEDPYWWRGDPETLCFDLLSTSEENLTHGAPTTMQWWDVELLAESAHFVALTKPAGMFVVTDERGLWEESATNFIHVAHRRVEMPTRFEPRQRGICHRLDSHTSGVQIFGKSFDDFKYFVGQNSSHRVQKEYIALLEGRLGGEDGPFTGVIDVPMKKWQDFVRREFGSVTCTKESQGRTAVTWYSVLRHWRVPAVGRLAFWGQDRWFTLVQLRILTGRTHQIRLHMAFLGHPLVGDIKYNASRYEHDCAVVPRIFLHCLRMEFQDVDGETFTAASELAPDLQMVLCELQRLSEGHDEEERKGELFPGLAKILQRSKAPVAKPSAQEDESIRHFCKNCGEYEVAERRQIHDRRADERRAMYWRMRPQEGEVEGPSDGRGKSWGPQMLWVPTELQN</sequence>
<gene>
    <name evidence="4" type="ORF">SCF082_LOCUS46636</name>
</gene>
<dbReference type="PANTHER" id="PTHR21600:SF87">
    <property type="entry name" value="RNA PSEUDOURIDYLATE SYNTHASE DOMAIN-CONTAINING PROTEIN 1"/>
    <property type="match status" value="1"/>
</dbReference>
<dbReference type="Pfam" id="PF00849">
    <property type="entry name" value="PseudoU_synth_2"/>
    <property type="match status" value="1"/>
</dbReference>
<evidence type="ECO:0000256" key="2">
    <source>
        <dbReference type="SAM" id="MobiDB-lite"/>
    </source>
</evidence>
<evidence type="ECO:0000256" key="1">
    <source>
        <dbReference type="ARBA" id="ARBA00010876"/>
    </source>
</evidence>
<reference evidence="4 5" key="1">
    <citation type="submission" date="2024-02" db="EMBL/GenBank/DDBJ databases">
        <authorList>
            <person name="Chen Y."/>
            <person name="Shah S."/>
            <person name="Dougan E. K."/>
            <person name="Thang M."/>
            <person name="Chan C."/>
        </authorList>
    </citation>
    <scope>NUCLEOTIDE SEQUENCE [LARGE SCALE GENOMIC DNA]</scope>
</reference>
<evidence type="ECO:0000313" key="4">
    <source>
        <dbReference type="EMBL" id="CAK9099577.1"/>
    </source>
</evidence>
<accession>A0ABP0RK51</accession>
<proteinExistence type="inferred from homology"/>
<feature type="domain" description="Pseudouridine synthase RsuA/RluA-like" evidence="3">
    <location>
        <begin position="149"/>
        <end position="329"/>
    </location>
</feature>
<dbReference type="InterPro" id="IPR050188">
    <property type="entry name" value="RluA_PseudoU_synthase"/>
</dbReference>